<keyword evidence="2" id="KW-1185">Reference proteome</keyword>
<accession>A0A4Y2S646</accession>
<proteinExistence type="predicted"/>
<evidence type="ECO:0000313" key="2">
    <source>
        <dbReference type="Proteomes" id="UP000499080"/>
    </source>
</evidence>
<dbReference type="AlphaFoldDB" id="A0A4Y2S646"/>
<sequence>SSQLVESNAIVPFPQSWQKFSQIATSATEHPLPPAMREFKTNQNSTVLRLHPSFISPSFSLEMEGLVSPVQHSTSPLL</sequence>
<evidence type="ECO:0000313" key="1">
    <source>
        <dbReference type="EMBL" id="GBN83718.1"/>
    </source>
</evidence>
<organism evidence="1 2">
    <name type="scientific">Araneus ventricosus</name>
    <name type="common">Orbweaver spider</name>
    <name type="synonym">Epeira ventricosa</name>
    <dbReference type="NCBI Taxonomy" id="182803"/>
    <lineage>
        <taxon>Eukaryota</taxon>
        <taxon>Metazoa</taxon>
        <taxon>Ecdysozoa</taxon>
        <taxon>Arthropoda</taxon>
        <taxon>Chelicerata</taxon>
        <taxon>Arachnida</taxon>
        <taxon>Araneae</taxon>
        <taxon>Araneomorphae</taxon>
        <taxon>Entelegynae</taxon>
        <taxon>Araneoidea</taxon>
        <taxon>Araneidae</taxon>
        <taxon>Araneus</taxon>
    </lineage>
</organism>
<dbReference type="Proteomes" id="UP000499080">
    <property type="component" value="Unassembled WGS sequence"/>
</dbReference>
<dbReference type="EMBL" id="BGPR01020067">
    <property type="protein sequence ID" value="GBN83718.1"/>
    <property type="molecule type" value="Genomic_DNA"/>
</dbReference>
<name>A0A4Y2S646_ARAVE</name>
<feature type="non-terminal residue" evidence="1">
    <location>
        <position position="1"/>
    </location>
</feature>
<comment type="caution">
    <text evidence="1">The sequence shown here is derived from an EMBL/GenBank/DDBJ whole genome shotgun (WGS) entry which is preliminary data.</text>
</comment>
<protein>
    <submittedName>
        <fullName evidence="1">Uncharacterized protein</fullName>
    </submittedName>
</protein>
<gene>
    <name evidence="1" type="ORF">AVEN_237262_1</name>
</gene>
<reference evidence="1 2" key="1">
    <citation type="journal article" date="2019" name="Sci. Rep.">
        <title>Orb-weaving spider Araneus ventricosus genome elucidates the spidroin gene catalogue.</title>
        <authorList>
            <person name="Kono N."/>
            <person name="Nakamura H."/>
            <person name="Ohtoshi R."/>
            <person name="Moran D.A.P."/>
            <person name="Shinohara A."/>
            <person name="Yoshida Y."/>
            <person name="Fujiwara M."/>
            <person name="Mori M."/>
            <person name="Tomita M."/>
            <person name="Arakawa K."/>
        </authorList>
    </citation>
    <scope>NUCLEOTIDE SEQUENCE [LARGE SCALE GENOMIC DNA]</scope>
</reference>